<comment type="caution">
    <text evidence="2">The sequence shown here is derived from an EMBL/GenBank/DDBJ whole genome shotgun (WGS) entry which is preliminary data.</text>
</comment>
<feature type="compositionally biased region" description="Basic and acidic residues" evidence="1">
    <location>
        <begin position="42"/>
        <end position="65"/>
    </location>
</feature>
<accession>A0AAD9Z6T5</accession>
<dbReference type="AlphaFoldDB" id="A0AAD9Z6T5"/>
<feature type="compositionally biased region" description="Acidic residues" evidence="1">
    <location>
        <begin position="66"/>
        <end position="80"/>
    </location>
</feature>
<protein>
    <submittedName>
        <fullName evidence="2">Uncharacterized protein</fullName>
    </submittedName>
</protein>
<evidence type="ECO:0000313" key="2">
    <source>
        <dbReference type="EMBL" id="KAK3172534.1"/>
    </source>
</evidence>
<evidence type="ECO:0000313" key="3">
    <source>
        <dbReference type="Proteomes" id="UP001276659"/>
    </source>
</evidence>
<reference evidence="2" key="1">
    <citation type="submission" date="2022-11" db="EMBL/GenBank/DDBJ databases">
        <title>Chromosomal genome sequence assembly and mating type (MAT) locus characterization of the leprose asexual lichenized fungus Lepraria neglecta (Nyl.) Erichsen.</title>
        <authorList>
            <person name="Allen J.L."/>
            <person name="Pfeffer B."/>
        </authorList>
    </citation>
    <scope>NUCLEOTIDE SEQUENCE</scope>
    <source>
        <strain evidence="2">Allen 5258</strain>
    </source>
</reference>
<name>A0AAD9Z6T5_9LECA</name>
<feature type="region of interest" description="Disordered" evidence="1">
    <location>
        <begin position="42"/>
        <end position="92"/>
    </location>
</feature>
<organism evidence="2 3">
    <name type="scientific">Lepraria neglecta</name>
    <dbReference type="NCBI Taxonomy" id="209136"/>
    <lineage>
        <taxon>Eukaryota</taxon>
        <taxon>Fungi</taxon>
        <taxon>Dikarya</taxon>
        <taxon>Ascomycota</taxon>
        <taxon>Pezizomycotina</taxon>
        <taxon>Lecanoromycetes</taxon>
        <taxon>OSLEUM clade</taxon>
        <taxon>Lecanoromycetidae</taxon>
        <taxon>Lecanorales</taxon>
        <taxon>Lecanorineae</taxon>
        <taxon>Stereocaulaceae</taxon>
        <taxon>Lepraria</taxon>
    </lineage>
</organism>
<evidence type="ECO:0000256" key="1">
    <source>
        <dbReference type="SAM" id="MobiDB-lite"/>
    </source>
</evidence>
<dbReference type="Proteomes" id="UP001276659">
    <property type="component" value="Unassembled WGS sequence"/>
</dbReference>
<sequence length="228" mass="26966">MPRSTAPLALLANEILDQILEALYPTGFFSNPDWMVDFVAEREERENKKKEREELEEEERRKVEESEMEDGVEDGEEEQPNGDSDSNGAIAPDYDEIGAWTRITEADSAVFNFGAAYLPFERHRKRILRQHARLRLEARMEQAAVEADYLTWDQVRTPNRDRMLDASLPFPDTIEEWNQEWSELGHELRYDYEVPSDILRNEKDHIRQHLENATQETEPWNRDSWREN</sequence>
<gene>
    <name evidence="2" type="ORF">OEA41_005856</name>
</gene>
<proteinExistence type="predicted"/>
<dbReference type="EMBL" id="JASNWA010000007">
    <property type="protein sequence ID" value="KAK3172534.1"/>
    <property type="molecule type" value="Genomic_DNA"/>
</dbReference>
<keyword evidence="3" id="KW-1185">Reference proteome</keyword>